<protein>
    <submittedName>
        <fullName evidence="1">Uncharacterized protein</fullName>
    </submittedName>
</protein>
<accession>B9SLS2</accession>
<gene>
    <name evidence="1" type="ORF">RCOM_0530920</name>
</gene>
<organism evidence="1 2">
    <name type="scientific">Ricinus communis</name>
    <name type="common">Castor bean</name>
    <dbReference type="NCBI Taxonomy" id="3988"/>
    <lineage>
        <taxon>Eukaryota</taxon>
        <taxon>Viridiplantae</taxon>
        <taxon>Streptophyta</taxon>
        <taxon>Embryophyta</taxon>
        <taxon>Tracheophyta</taxon>
        <taxon>Spermatophyta</taxon>
        <taxon>Magnoliopsida</taxon>
        <taxon>eudicotyledons</taxon>
        <taxon>Gunneridae</taxon>
        <taxon>Pentapetalae</taxon>
        <taxon>rosids</taxon>
        <taxon>fabids</taxon>
        <taxon>Malpighiales</taxon>
        <taxon>Euphorbiaceae</taxon>
        <taxon>Acalyphoideae</taxon>
        <taxon>Acalypheae</taxon>
        <taxon>Ricinus</taxon>
    </lineage>
</organism>
<reference evidence="2" key="1">
    <citation type="journal article" date="2010" name="Nat. Biotechnol.">
        <title>Draft genome sequence of the oilseed species Ricinus communis.</title>
        <authorList>
            <person name="Chan A.P."/>
            <person name="Crabtree J."/>
            <person name="Zhao Q."/>
            <person name="Lorenzi H."/>
            <person name="Orvis J."/>
            <person name="Puiu D."/>
            <person name="Melake-Berhan A."/>
            <person name="Jones K.M."/>
            <person name="Redman J."/>
            <person name="Chen G."/>
            <person name="Cahoon E.B."/>
            <person name="Gedil M."/>
            <person name="Stanke M."/>
            <person name="Haas B.J."/>
            <person name="Wortman J.R."/>
            <person name="Fraser-Liggett C.M."/>
            <person name="Ravel J."/>
            <person name="Rabinowicz P.D."/>
        </authorList>
    </citation>
    <scope>NUCLEOTIDE SEQUENCE [LARGE SCALE GENOMIC DNA]</scope>
    <source>
        <strain evidence="2">cv. Hale</strain>
    </source>
</reference>
<evidence type="ECO:0000313" key="2">
    <source>
        <dbReference type="Proteomes" id="UP000008311"/>
    </source>
</evidence>
<dbReference type="AlphaFoldDB" id="B9SLS2"/>
<proteinExistence type="predicted"/>
<keyword evidence="2" id="KW-1185">Reference proteome</keyword>
<dbReference type="EMBL" id="EQ974021">
    <property type="protein sequence ID" value="EEF35428.1"/>
    <property type="molecule type" value="Genomic_DNA"/>
</dbReference>
<name>B9SLS2_RICCO</name>
<evidence type="ECO:0000313" key="1">
    <source>
        <dbReference type="EMBL" id="EEF35428.1"/>
    </source>
</evidence>
<dbReference type="InParanoid" id="B9SLS2"/>
<dbReference type="Proteomes" id="UP000008311">
    <property type="component" value="Unassembled WGS sequence"/>
</dbReference>
<sequence length="58" mass="6546">MEELSSKARNRPCASVRITCDKEKNAQQKPYLSIALQSGDLTKSYNQGNFSNKIEILQ</sequence>